<reference evidence="6 7" key="1">
    <citation type="submission" date="2017-02" db="EMBL/GenBank/DDBJ databases">
        <authorList>
            <person name="Peterson S.W."/>
        </authorList>
    </citation>
    <scope>NUCLEOTIDE SEQUENCE [LARGE SCALE GENOMIC DNA]</scope>
    <source>
        <strain evidence="6 7">DSM 15102</strain>
    </source>
</reference>
<dbReference type="PANTHER" id="PTHR31746:SF2">
    <property type="entry name" value="TRANSMEMBRANE PROTEIN 229A"/>
    <property type="match status" value="1"/>
</dbReference>
<keyword evidence="4 5" id="KW-0472">Membrane</keyword>
<feature type="transmembrane region" description="Helical" evidence="5">
    <location>
        <begin position="21"/>
        <end position="42"/>
    </location>
</feature>
<keyword evidence="3 5" id="KW-1133">Transmembrane helix</keyword>
<dbReference type="AlphaFoldDB" id="A0A1T4N1A5"/>
<accession>A0A1T4N1A5</accession>
<keyword evidence="2 5" id="KW-0812">Transmembrane</keyword>
<evidence type="ECO:0000256" key="2">
    <source>
        <dbReference type="ARBA" id="ARBA00022692"/>
    </source>
</evidence>
<keyword evidence="7" id="KW-1185">Reference proteome</keyword>
<evidence type="ECO:0000313" key="7">
    <source>
        <dbReference type="Proteomes" id="UP000196365"/>
    </source>
</evidence>
<organism evidence="6 7">
    <name type="scientific">Garciella nitratireducens DSM 15102</name>
    <dbReference type="NCBI Taxonomy" id="1121911"/>
    <lineage>
        <taxon>Bacteria</taxon>
        <taxon>Bacillati</taxon>
        <taxon>Bacillota</taxon>
        <taxon>Clostridia</taxon>
        <taxon>Eubacteriales</taxon>
        <taxon>Eubacteriaceae</taxon>
        <taxon>Garciella</taxon>
    </lineage>
</organism>
<protein>
    <submittedName>
        <fullName evidence="6">Putative ABC-transporter type IV</fullName>
    </submittedName>
</protein>
<dbReference type="PANTHER" id="PTHR31746">
    <property type="entry name" value="TRANSMEMBRANE PROTEIN 229 FAMILY MEMBER"/>
    <property type="match status" value="1"/>
</dbReference>
<feature type="transmembrane region" description="Helical" evidence="5">
    <location>
        <begin position="120"/>
        <end position="140"/>
    </location>
</feature>
<evidence type="ECO:0000256" key="5">
    <source>
        <dbReference type="SAM" id="Phobius"/>
    </source>
</evidence>
<gene>
    <name evidence="6" type="ORF">SAMN02745973_01508</name>
</gene>
<name>A0A1T4N1A5_9FIRM</name>
<dbReference type="EMBL" id="FUWV01000009">
    <property type="protein sequence ID" value="SJZ72797.1"/>
    <property type="molecule type" value="Genomic_DNA"/>
</dbReference>
<dbReference type="Pfam" id="PF06541">
    <property type="entry name" value="ABC_trans_CmpB"/>
    <property type="match status" value="1"/>
</dbReference>
<evidence type="ECO:0000313" key="6">
    <source>
        <dbReference type="EMBL" id="SJZ72797.1"/>
    </source>
</evidence>
<sequence length="158" mass="18847">MNRINKRYFIDTKSMMNKKIYLYKYAIYGSLGICLEIFWTGFRSLMNQDYTMEGRTYIWMFFIYGLAVFLEPIHDRIRDQNFILRGFLYMVLIFITEFFTGLLLRTIIGKCPWNYTGNGSIDGLITLSFIPLWFGLGLLLEKVHDFLDFLYLIKDKNS</sequence>
<evidence type="ECO:0000256" key="4">
    <source>
        <dbReference type="ARBA" id="ARBA00023136"/>
    </source>
</evidence>
<dbReference type="Proteomes" id="UP000196365">
    <property type="component" value="Unassembled WGS sequence"/>
</dbReference>
<dbReference type="InterPro" id="IPR010540">
    <property type="entry name" value="CmpB_TMEM229"/>
</dbReference>
<feature type="transmembrane region" description="Helical" evidence="5">
    <location>
        <begin position="86"/>
        <end position="108"/>
    </location>
</feature>
<evidence type="ECO:0000256" key="1">
    <source>
        <dbReference type="ARBA" id="ARBA00004141"/>
    </source>
</evidence>
<dbReference type="GO" id="GO:0016020">
    <property type="term" value="C:membrane"/>
    <property type="evidence" value="ECO:0007669"/>
    <property type="project" value="UniProtKB-SubCell"/>
</dbReference>
<evidence type="ECO:0000256" key="3">
    <source>
        <dbReference type="ARBA" id="ARBA00022989"/>
    </source>
</evidence>
<feature type="transmembrane region" description="Helical" evidence="5">
    <location>
        <begin position="57"/>
        <end position="74"/>
    </location>
</feature>
<comment type="subcellular location">
    <subcellularLocation>
        <location evidence="1">Membrane</location>
        <topology evidence="1">Multi-pass membrane protein</topology>
    </subcellularLocation>
</comment>
<proteinExistence type="predicted"/>